<dbReference type="SUPFAM" id="SSF56496">
    <property type="entry name" value="Fibrinogen C-terminal domain-like"/>
    <property type="match status" value="1"/>
</dbReference>
<evidence type="ECO:0000259" key="3">
    <source>
        <dbReference type="PROSITE" id="PS51406"/>
    </source>
</evidence>
<name>B3MYE4_DROAN</name>
<evidence type="ECO:0000256" key="1">
    <source>
        <dbReference type="SAM" id="Coils"/>
    </source>
</evidence>
<dbReference type="EMBL" id="CH902632">
    <property type="protein sequence ID" value="EDV32638.2"/>
    <property type="molecule type" value="Genomic_DNA"/>
</dbReference>
<dbReference type="InterPro" id="IPR036056">
    <property type="entry name" value="Fibrinogen-like_C"/>
</dbReference>
<dbReference type="SMART" id="SM00186">
    <property type="entry name" value="FBG"/>
    <property type="match status" value="1"/>
</dbReference>
<dbReference type="HOGENOM" id="CLU_043867_0_0_1"/>
<dbReference type="InParanoid" id="B3MYE4"/>
<dbReference type="AlphaFoldDB" id="B3MYE4"/>
<feature type="coiled-coil region" evidence="1">
    <location>
        <begin position="44"/>
        <end position="78"/>
    </location>
</feature>
<reference evidence="4 5" key="1">
    <citation type="journal article" date="2007" name="Nature">
        <title>Evolution of genes and genomes on the Drosophila phylogeny.</title>
        <authorList>
            <consortium name="Drosophila 12 Genomes Consortium"/>
            <person name="Clark A.G."/>
            <person name="Eisen M.B."/>
            <person name="Smith D.R."/>
            <person name="Bergman C.M."/>
            <person name="Oliver B."/>
            <person name="Markow T.A."/>
            <person name="Kaufman T.C."/>
            <person name="Kellis M."/>
            <person name="Gelbart W."/>
            <person name="Iyer V.N."/>
            <person name="Pollard D.A."/>
            <person name="Sackton T.B."/>
            <person name="Larracuente A.M."/>
            <person name="Singh N.D."/>
            <person name="Abad J.P."/>
            <person name="Abt D.N."/>
            <person name="Adryan B."/>
            <person name="Aguade M."/>
            <person name="Akashi H."/>
            <person name="Anderson W.W."/>
            <person name="Aquadro C.F."/>
            <person name="Ardell D.H."/>
            <person name="Arguello R."/>
            <person name="Artieri C.G."/>
            <person name="Barbash D.A."/>
            <person name="Barker D."/>
            <person name="Barsanti P."/>
            <person name="Batterham P."/>
            <person name="Batzoglou S."/>
            <person name="Begun D."/>
            <person name="Bhutkar A."/>
            <person name="Blanco E."/>
            <person name="Bosak S.A."/>
            <person name="Bradley R.K."/>
            <person name="Brand A.D."/>
            <person name="Brent M.R."/>
            <person name="Brooks A.N."/>
            <person name="Brown R.H."/>
            <person name="Butlin R.K."/>
            <person name="Caggese C."/>
            <person name="Calvi B.R."/>
            <person name="Bernardo de Carvalho A."/>
            <person name="Caspi A."/>
            <person name="Castrezana S."/>
            <person name="Celniker S.E."/>
            <person name="Chang J.L."/>
            <person name="Chapple C."/>
            <person name="Chatterji S."/>
            <person name="Chinwalla A."/>
            <person name="Civetta A."/>
            <person name="Clifton S.W."/>
            <person name="Comeron J.M."/>
            <person name="Costello J.C."/>
            <person name="Coyne J.A."/>
            <person name="Daub J."/>
            <person name="David R.G."/>
            <person name="Delcher A.L."/>
            <person name="Delehaunty K."/>
            <person name="Do C.B."/>
            <person name="Ebling H."/>
            <person name="Edwards K."/>
            <person name="Eickbush T."/>
            <person name="Evans J.D."/>
            <person name="Filipski A."/>
            <person name="Findeiss S."/>
            <person name="Freyhult E."/>
            <person name="Fulton L."/>
            <person name="Fulton R."/>
            <person name="Garcia A.C."/>
            <person name="Gardiner A."/>
            <person name="Garfield D.A."/>
            <person name="Garvin B.E."/>
            <person name="Gibson G."/>
            <person name="Gilbert D."/>
            <person name="Gnerre S."/>
            <person name="Godfrey J."/>
            <person name="Good R."/>
            <person name="Gotea V."/>
            <person name="Gravely B."/>
            <person name="Greenberg A.J."/>
            <person name="Griffiths-Jones S."/>
            <person name="Gross S."/>
            <person name="Guigo R."/>
            <person name="Gustafson E.A."/>
            <person name="Haerty W."/>
            <person name="Hahn M.W."/>
            <person name="Halligan D.L."/>
            <person name="Halpern A.L."/>
            <person name="Halter G.M."/>
            <person name="Han M.V."/>
            <person name="Heger A."/>
            <person name="Hillier L."/>
            <person name="Hinrichs A.S."/>
            <person name="Holmes I."/>
            <person name="Hoskins R.A."/>
            <person name="Hubisz M.J."/>
            <person name="Hultmark D."/>
            <person name="Huntley M.A."/>
            <person name="Jaffe D.B."/>
            <person name="Jagadeeshan S."/>
            <person name="Jeck W.R."/>
            <person name="Johnson J."/>
            <person name="Jones C.D."/>
            <person name="Jordan W.C."/>
            <person name="Karpen G.H."/>
            <person name="Kataoka E."/>
            <person name="Keightley P.D."/>
            <person name="Kheradpour P."/>
            <person name="Kirkness E.F."/>
            <person name="Koerich L.B."/>
            <person name="Kristiansen K."/>
            <person name="Kudrna D."/>
            <person name="Kulathinal R.J."/>
            <person name="Kumar S."/>
            <person name="Kwok R."/>
            <person name="Lander E."/>
            <person name="Langley C.H."/>
            <person name="Lapoint R."/>
            <person name="Lazzaro B.P."/>
            <person name="Lee S.J."/>
            <person name="Levesque L."/>
            <person name="Li R."/>
            <person name="Lin C.F."/>
            <person name="Lin M.F."/>
            <person name="Lindblad-Toh K."/>
            <person name="Llopart A."/>
            <person name="Long M."/>
            <person name="Low L."/>
            <person name="Lozovsky E."/>
            <person name="Lu J."/>
            <person name="Luo M."/>
            <person name="Machado C.A."/>
            <person name="Makalowski W."/>
            <person name="Marzo M."/>
            <person name="Matsuda M."/>
            <person name="Matzkin L."/>
            <person name="McAllister B."/>
            <person name="McBride C.S."/>
            <person name="McKernan B."/>
            <person name="McKernan K."/>
            <person name="Mendez-Lago M."/>
            <person name="Minx P."/>
            <person name="Mollenhauer M.U."/>
            <person name="Montooth K."/>
            <person name="Mount S.M."/>
            <person name="Mu X."/>
            <person name="Myers E."/>
            <person name="Negre B."/>
            <person name="Newfeld S."/>
            <person name="Nielsen R."/>
            <person name="Noor M.A."/>
            <person name="O'Grady P."/>
            <person name="Pachter L."/>
            <person name="Papaceit M."/>
            <person name="Parisi M.J."/>
            <person name="Parisi M."/>
            <person name="Parts L."/>
            <person name="Pedersen J.S."/>
            <person name="Pesole G."/>
            <person name="Phillippy A.M."/>
            <person name="Ponting C.P."/>
            <person name="Pop M."/>
            <person name="Porcelli D."/>
            <person name="Powell J.R."/>
            <person name="Prohaska S."/>
            <person name="Pruitt K."/>
            <person name="Puig M."/>
            <person name="Quesneville H."/>
            <person name="Ram K.R."/>
            <person name="Rand D."/>
            <person name="Rasmussen M.D."/>
            <person name="Reed L.K."/>
            <person name="Reenan R."/>
            <person name="Reily A."/>
            <person name="Remington K.A."/>
            <person name="Rieger T.T."/>
            <person name="Ritchie M.G."/>
            <person name="Robin C."/>
            <person name="Rogers Y.H."/>
            <person name="Rohde C."/>
            <person name="Rozas J."/>
            <person name="Rubenfield M.J."/>
            <person name="Ruiz A."/>
            <person name="Russo S."/>
            <person name="Salzberg S.L."/>
            <person name="Sanchez-Gracia A."/>
            <person name="Saranga D.J."/>
            <person name="Sato H."/>
            <person name="Schaeffer S.W."/>
            <person name="Schatz M.C."/>
            <person name="Schlenke T."/>
            <person name="Schwartz R."/>
            <person name="Segarra C."/>
            <person name="Singh R.S."/>
            <person name="Sirot L."/>
            <person name="Sirota M."/>
            <person name="Sisneros N.B."/>
            <person name="Smith C.D."/>
            <person name="Smith T.F."/>
            <person name="Spieth J."/>
            <person name="Stage D.E."/>
            <person name="Stark A."/>
            <person name="Stephan W."/>
            <person name="Strausberg R.L."/>
            <person name="Strempel S."/>
            <person name="Sturgill D."/>
            <person name="Sutton G."/>
            <person name="Sutton G.G."/>
            <person name="Tao W."/>
            <person name="Teichmann S."/>
            <person name="Tobari Y.N."/>
            <person name="Tomimura Y."/>
            <person name="Tsolas J.M."/>
            <person name="Valente V.L."/>
            <person name="Venter E."/>
            <person name="Venter J.C."/>
            <person name="Vicario S."/>
            <person name="Vieira F.G."/>
            <person name="Vilella A.J."/>
            <person name="Villasante A."/>
            <person name="Walenz B."/>
            <person name="Wang J."/>
            <person name="Wasserman M."/>
            <person name="Watts T."/>
            <person name="Wilson D."/>
            <person name="Wilson R.K."/>
            <person name="Wing R.A."/>
            <person name="Wolfner M.F."/>
            <person name="Wong A."/>
            <person name="Wong G.K."/>
            <person name="Wu C.I."/>
            <person name="Wu G."/>
            <person name="Yamamoto D."/>
            <person name="Yang H.P."/>
            <person name="Yang S.P."/>
            <person name="Yorke J.A."/>
            <person name="Yoshida K."/>
            <person name="Zdobnov E."/>
            <person name="Zhang P."/>
            <person name="Zhang Y."/>
            <person name="Zimin A.V."/>
            <person name="Baldwin J."/>
            <person name="Abdouelleil A."/>
            <person name="Abdulkadir J."/>
            <person name="Abebe A."/>
            <person name="Abera B."/>
            <person name="Abreu J."/>
            <person name="Acer S.C."/>
            <person name="Aftuck L."/>
            <person name="Alexander A."/>
            <person name="An P."/>
            <person name="Anderson E."/>
            <person name="Anderson S."/>
            <person name="Arachi H."/>
            <person name="Azer M."/>
            <person name="Bachantsang P."/>
            <person name="Barry A."/>
            <person name="Bayul T."/>
            <person name="Berlin A."/>
            <person name="Bessette D."/>
            <person name="Bloom T."/>
            <person name="Blye J."/>
            <person name="Boguslavskiy L."/>
            <person name="Bonnet C."/>
            <person name="Boukhgalter B."/>
            <person name="Bourzgui I."/>
            <person name="Brown A."/>
            <person name="Cahill P."/>
            <person name="Channer S."/>
            <person name="Cheshatsang Y."/>
            <person name="Chuda L."/>
            <person name="Citroen M."/>
            <person name="Collymore A."/>
            <person name="Cooke P."/>
            <person name="Costello M."/>
            <person name="D'Aco K."/>
            <person name="Daza R."/>
            <person name="De Haan G."/>
            <person name="DeGray S."/>
            <person name="DeMaso C."/>
            <person name="Dhargay N."/>
            <person name="Dooley K."/>
            <person name="Dooley E."/>
            <person name="Doricent M."/>
            <person name="Dorje P."/>
            <person name="Dorjee K."/>
            <person name="Dupes A."/>
            <person name="Elong R."/>
            <person name="Falk J."/>
            <person name="Farina A."/>
            <person name="Faro S."/>
            <person name="Ferguson D."/>
            <person name="Fisher S."/>
            <person name="Foley C.D."/>
            <person name="Franke A."/>
            <person name="Friedrich D."/>
            <person name="Gadbois L."/>
            <person name="Gearin G."/>
            <person name="Gearin C.R."/>
            <person name="Giannoukos G."/>
            <person name="Goode T."/>
            <person name="Graham J."/>
            <person name="Grandbois E."/>
            <person name="Grewal S."/>
            <person name="Gyaltsen K."/>
            <person name="Hafez N."/>
            <person name="Hagos B."/>
            <person name="Hall J."/>
            <person name="Henson C."/>
            <person name="Hollinger A."/>
            <person name="Honan T."/>
            <person name="Huard M.D."/>
            <person name="Hughes L."/>
            <person name="Hurhula B."/>
            <person name="Husby M.E."/>
            <person name="Kamat A."/>
            <person name="Kanga B."/>
            <person name="Kashin S."/>
            <person name="Khazanovich D."/>
            <person name="Kisner P."/>
            <person name="Lance K."/>
            <person name="Lara M."/>
            <person name="Lee W."/>
            <person name="Lennon N."/>
            <person name="Letendre F."/>
            <person name="LeVine R."/>
            <person name="Lipovsky A."/>
            <person name="Liu X."/>
            <person name="Liu J."/>
            <person name="Liu S."/>
            <person name="Lokyitsang T."/>
            <person name="Lokyitsang Y."/>
            <person name="Lubonja R."/>
            <person name="Lui A."/>
            <person name="MacDonald P."/>
            <person name="Magnisalis V."/>
            <person name="Maru K."/>
            <person name="Matthews C."/>
            <person name="McCusker W."/>
            <person name="McDonough S."/>
            <person name="Mehta T."/>
            <person name="Meldrim J."/>
            <person name="Meneus L."/>
            <person name="Mihai O."/>
            <person name="Mihalev A."/>
            <person name="Mihova T."/>
            <person name="Mittelman R."/>
            <person name="Mlenga V."/>
            <person name="Montmayeur A."/>
            <person name="Mulrain L."/>
            <person name="Navidi A."/>
            <person name="Naylor J."/>
            <person name="Negash T."/>
            <person name="Nguyen T."/>
            <person name="Nguyen N."/>
            <person name="Nicol R."/>
            <person name="Norbu C."/>
            <person name="Norbu N."/>
            <person name="Novod N."/>
            <person name="O'Neill B."/>
            <person name="Osman S."/>
            <person name="Markiewicz E."/>
            <person name="Oyono O.L."/>
            <person name="Patti C."/>
            <person name="Phunkhang P."/>
            <person name="Pierre F."/>
            <person name="Priest M."/>
            <person name="Raghuraman S."/>
            <person name="Rege F."/>
            <person name="Reyes R."/>
            <person name="Rise C."/>
            <person name="Rogov P."/>
            <person name="Ross K."/>
            <person name="Ryan E."/>
            <person name="Settipalli S."/>
            <person name="Shea T."/>
            <person name="Sherpa N."/>
            <person name="Shi L."/>
            <person name="Shih D."/>
            <person name="Sparrow T."/>
            <person name="Spaulding J."/>
            <person name="Stalker J."/>
            <person name="Stange-Thomann N."/>
            <person name="Stavropoulos S."/>
            <person name="Stone C."/>
            <person name="Strader C."/>
            <person name="Tesfaye S."/>
            <person name="Thomson T."/>
            <person name="Thoulutsang Y."/>
            <person name="Thoulutsang D."/>
            <person name="Topham K."/>
            <person name="Topping I."/>
            <person name="Tsamla T."/>
            <person name="Vassiliev H."/>
            <person name="Vo A."/>
            <person name="Wangchuk T."/>
            <person name="Wangdi T."/>
            <person name="Weiand M."/>
            <person name="Wilkinson J."/>
            <person name="Wilson A."/>
            <person name="Yadav S."/>
            <person name="Young G."/>
            <person name="Yu Q."/>
            <person name="Zembek L."/>
            <person name="Zhong D."/>
            <person name="Zimmer A."/>
            <person name="Zwirko Z."/>
            <person name="Jaffe D.B."/>
            <person name="Alvarez P."/>
            <person name="Brockman W."/>
            <person name="Butler J."/>
            <person name="Chin C."/>
            <person name="Gnerre S."/>
            <person name="Grabherr M."/>
            <person name="Kleber M."/>
            <person name="Mauceli E."/>
            <person name="MacCallum I."/>
        </authorList>
    </citation>
    <scope>NUCLEOTIDE SEQUENCE [LARGE SCALE GENOMIC DNA]</scope>
    <source>
        <strain evidence="5">Tucson 14024-0371.13</strain>
    </source>
</reference>
<feature type="chain" id="PRO_5006455001" evidence="2">
    <location>
        <begin position="17"/>
        <end position="406"/>
    </location>
</feature>
<dbReference type="OrthoDB" id="6145874at2759"/>
<dbReference type="GO" id="GO:0005615">
    <property type="term" value="C:extracellular space"/>
    <property type="evidence" value="ECO:0007669"/>
    <property type="project" value="TreeGrafter"/>
</dbReference>
<keyword evidence="1" id="KW-0175">Coiled coil</keyword>
<dbReference type="InterPro" id="IPR014716">
    <property type="entry name" value="Fibrinogen_a/b/g_C_1"/>
</dbReference>
<dbReference type="Gene3D" id="3.90.215.10">
    <property type="entry name" value="Gamma Fibrinogen, chain A, domain 1"/>
    <property type="match status" value="1"/>
</dbReference>
<dbReference type="Proteomes" id="UP000007801">
    <property type="component" value="Unassembled WGS sequence"/>
</dbReference>
<dbReference type="PANTHER" id="PTHR19143">
    <property type="entry name" value="FIBRINOGEN/TENASCIN/ANGIOPOEITIN"/>
    <property type="match status" value="1"/>
</dbReference>
<feature type="domain" description="Fibrinogen C-terminal" evidence="3">
    <location>
        <begin position="218"/>
        <end position="406"/>
    </location>
</feature>
<dbReference type="InterPro" id="IPR050373">
    <property type="entry name" value="Fibrinogen_C-term_domain"/>
</dbReference>
<proteinExistence type="predicted"/>
<feature type="coiled-coil region" evidence="1">
    <location>
        <begin position="105"/>
        <end position="153"/>
    </location>
</feature>
<accession>B3MYE4</accession>
<dbReference type="InterPro" id="IPR002181">
    <property type="entry name" value="Fibrinogen_a/b/g_C_dom"/>
</dbReference>
<keyword evidence="2" id="KW-0732">Signal</keyword>
<feature type="signal peptide" evidence="2">
    <location>
        <begin position="1"/>
        <end position="16"/>
    </location>
</feature>
<evidence type="ECO:0000313" key="4">
    <source>
        <dbReference type="EMBL" id="EDV32638.2"/>
    </source>
</evidence>
<dbReference type="Gene3D" id="4.10.530.10">
    <property type="entry name" value="Gamma-fibrinogen Carboxyl Terminal Fragment, domain 2"/>
    <property type="match status" value="1"/>
</dbReference>
<organism evidence="4 5">
    <name type="scientific">Drosophila ananassae</name>
    <name type="common">Fruit fly</name>
    <dbReference type="NCBI Taxonomy" id="7217"/>
    <lineage>
        <taxon>Eukaryota</taxon>
        <taxon>Metazoa</taxon>
        <taxon>Ecdysozoa</taxon>
        <taxon>Arthropoda</taxon>
        <taxon>Hexapoda</taxon>
        <taxon>Insecta</taxon>
        <taxon>Pterygota</taxon>
        <taxon>Neoptera</taxon>
        <taxon>Endopterygota</taxon>
        <taxon>Diptera</taxon>
        <taxon>Brachycera</taxon>
        <taxon>Muscomorpha</taxon>
        <taxon>Ephydroidea</taxon>
        <taxon>Drosophilidae</taxon>
        <taxon>Drosophila</taxon>
        <taxon>Sophophora</taxon>
    </lineage>
</organism>
<dbReference type="Pfam" id="PF00147">
    <property type="entry name" value="Fibrinogen_C"/>
    <property type="match status" value="1"/>
</dbReference>
<gene>
    <name evidence="4" type="primary">Dana\GF22121</name>
    <name evidence="4" type="synonym">dana_GLEANR_6105</name>
    <name evidence="4" type="ORF">GF22121</name>
</gene>
<evidence type="ECO:0000313" key="5">
    <source>
        <dbReference type="Proteomes" id="UP000007801"/>
    </source>
</evidence>
<keyword evidence="5" id="KW-1185">Reference proteome</keyword>
<sequence>MILQAVFLCLISVSLASDEGACYVTSEMEDECGSVFYPIVKPLCQTKDRKNAELQDSLDELNLKYSKLLEKHSASQDKCIDISLKYSEIQEKFLQRGPNETNSKNEELQNELVEVNRQNARLEEQSQNKDVELRSLRAQIAQQDALITQLKDQTSDLKQTCELGKLKDLFSEEIAKLREVVKSGSGTEPNEAEKNATIAESGELAKNEATNTTQSNATQVKNLPDRCPSIQDILPFYLEILFPGLEPFQVCCYSDGEFGSGWMEVFNKYHVLTEFNRTYDQYINGFGDVNKENFIGLEKLHILTSQKPHEVLLYQYKGRRYEVICENFVVGDRSEGYSLKQIDGCRGDTSQFNLIQGTKFSTFDRDQDGNPDHNWAHELGHGFWFNAEKPLLDRSLFLQLYIRRKD</sequence>
<dbReference type="PROSITE" id="PS51406">
    <property type="entry name" value="FIBRINOGEN_C_2"/>
    <property type="match status" value="1"/>
</dbReference>
<protein>
    <submittedName>
        <fullName evidence="4">Uncharacterized protein, isoform B</fullName>
    </submittedName>
</protein>
<evidence type="ECO:0000256" key="2">
    <source>
        <dbReference type="SAM" id="SignalP"/>
    </source>
</evidence>